<sequence length="206" mass="22769">MQRQPGLCRLLFNLLQSLQVPAETHTVARDHTSPQKSKGTSTTGCRRSSSSDSVMMLGQLVGAVVPRMMTLTEVYLWVLVTSCCVIFGTIDLLFGRQPRLQRVLPAEYFAFFRAKSKSLIKNTTLSALEATVLLQTSPASILRRRFVYVSVAWTTWSLCFFVALLELALLALNNYQYRAAVHRTIGTVVGAAVLYAFSSAAWGPDA</sequence>
<feature type="signal peptide" evidence="3">
    <location>
        <begin position="1"/>
        <end position="22"/>
    </location>
</feature>
<keyword evidence="2" id="KW-1133">Transmembrane helix</keyword>
<feature type="region of interest" description="Disordered" evidence="1">
    <location>
        <begin position="25"/>
        <end position="50"/>
    </location>
</feature>
<evidence type="ECO:0000256" key="3">
    <source>
        <dbReference type="SAM" id="SignalP"/>
    </source>
</evidence>
<keyword evidence="3" id="KW-0732">Signal</keyword>
<comment type="caution">
    <text evidence="4">The sequence shown here is derived from an EMBL/GenBank/DDBJ whole genome shotgun (WGS) entry which is preliminary data.</text>
</comment>
<evidence type="ECO:0000256" key="1">
    <source>
        <dbReference type="SAM" id="MobiDB-lite"/>
    </source>
</evidence>
<organism evidence="4 5">
    <name type="scientific">Eragrostis curvula</name>
    <name type="common">weeping love grass</name>
    <dbReference type="NCBI Taxonomy" id="38414"/>
    <lineage>
        <taxon>Eukaryota</taxon>
        <taxon>Viridiplantae</taxon>
        <taxon>Streptophyta</taxon>
        <taxon>Embryophyta</taxon>
        <taxon>Tracheophyta</taxon>
        <taxon>Spermatophyta</taxon>
        <taxon>Magnoliopsida</taxon>
        <taxon>Liliopsida</taxon>
        <taxon>Poales</taxon>
        <taxon>Poaceae</taxon>
        <taxon>PACMAD clade</taxon>
        <taxon>Chloridoideae</taxon>
        <taxon>Eragrostideae</taxon>
        <taxon>Eragrostidinae</taxon>
        <taxon>Eragrostis</taxon>
    </lineage>
</organism>
<evidence type="ECO:0000313" key="5">
    <source>
        <dbReference type="Proteomes" id="UP000324897"/>
    </source>
</evidence>
<reference evidence="4 5" key="1">
    <citation type="journal article" date="2019" name="Sci. Rep.">
        <title>A high-quality genome of Eragrostis curvula grass provides insights into Poaceae evolution and supports new strategies to enhance forage quality.</title>
        <authorList>
            <person name="Carballo J."/>
            <person name="Santos B.A.C.M."/>
            <person name="Zappacosta D."/>
            <person name="Garbus I."/>
            <person name="Selva J.P."/>
            <person name="Gallo C.A."/>
            <person name="Diaz A."/>
            <person name="Albertini E."/>
            <person name="Caccamo M."/>
            <person name="Echenique V."/>
        </authorList>
    </citation>
    <scope>NUCLEOTIDE SEQUENCE [LARGE SCALE GENOMIC DNA]</scope>
    <source>
        <strain evidence="5">cv. Victoria</strain>
        <tissue evidence="4">Leaf</tissue>
    </source>
</reference>
<feature type="chain" id="PRO_5023897347" evidence="3">
    <location>
        <begin position="23"/>
        <end position="206"/>
    </location>
</feature>
<feature type="transmembrane region" description="Helical" evidence="2">
    <location>
        <begin position="74"/>
        <end position="94"/>
    </location>
</feature>
<protein>
    <submittedName>
        <fullName evidence="4">Uncharacterized protein</fullName>
    </submittedName>
</protein>
<dbReference type="EMBL" id="RWGY01000013">
    <property type="protein sequence ID" value="TVU27031.1"/>
    <property type="molecule type" value="Genomic_DNA"/>
</dbReference>
<dbReference type="Proteomes" id="UP000324897">
    <property type="component" value="Chromosome 2"/>
</dbReference>
<accession>A0A5J9UUR2</accession>
<feature type="transmembrane region" description="Helical" evidence="2">
    <location>
        <begin position="146"/>
        <end position="172"/>
    </location>
</feature>
<dbReference type="Gramene" id="TVU27031">
    <property type="protein sequence ID" value="TVU27031"/>
    <property type="gene ID" value="EJB05_29609"/>
</dbReference>
<evidence type="ECO:0000256" key="2">
    <source>
        <dbReference type="SAM" id="Phobius"/>
    </source>
</evidence>
<evidence type="ECO:0000313" key="4">
    <source>
        <dbReference type="EMBL" id="TVU27031.1"/>
    </source>
</evidence>
<keyword evidence="2" id="KW-0472">Membrane</keyword>
<keyword evidence="2" id="KW-0812">Transmembrane</keyword>
<feature type="compositionally biased region" description="Low complexity" evidence="1">
    <location>
        <begin position="37"/>
        <end position="50"/>
    </location>
</feature>
<gene>
    <name evidence="4" type="ORF">EJB05_29609</name>
</gene>
<proteinExistence type="predicted"/>
<dbReference type="AlphaFoldDB" id="A0A5J9UUR2"/>
<feature type="transmembrane region" description="Helical" evidence="2">
    <location>
        <begin position="184"/>
        <end position="203"/>
    </location>
</feature>
<keyword evidence="5" id="KW-1185">Reference proteome</keyword>
<name>A0A5J9UUR2_9POAL</name>